<dbReference type="Gene3D" id="2.60.40.10">
    <property type="entry name" value="Immunoglobulins"/>
    <property type="match status" value="2"/>
</dbReference>
<dbReference type="Pfam" id="PF18962">
    <property type="entry name" value="Por_Secre_tail"/>
    <property type="match status" value="1"/>
</dbReference>
<sequence length="1136" mass="124197">MKRIFIVLCIVLGYTYSGFSQNKLYVLKDETVYWDEIDYYNENADRERWGELMYGKGYAYNQGKYNISENTVDLRVGYRFGYNDDVSDGCSGVCGVFAWFCNERITRSLSPMQEFRNIDIPDVCLYVKYQAIFLPKLDIENPSPCPEEGKLFKKYNNQVASKPNIAWEYRDLDNRWKPITNHRNRFPLNYTAKEILGAKADDFVNRTLFLRYKVSATFTSDVLYSDPYSFDVKACSPGWVSTSPTNTSCYGANDGSARLTFDNDIASGYQMRYFIYQGNPGDFTGDPESGTLPQAYTDHLLPSLTNNGNDTYSGATQRNLEPGNYYIVYQEVRFSGTSVTVKSGEITPRFTIDGRSQIVTGITNTIQPECVGAKGIVTLSSTGGTNFGAGVLEYSIAGSGDWQSSNVFDQLDQGVGYRFLSRRRFGSTICEGTTTGLVTINEITNSLGIFAPGTSVTKPAYNPTSASGALIVSTSNGTGPYTYILKESGTNTEVSRKENISTDSTTFIDLLPDDYIVEVTDAIGCSVDTDVLTVSSLPVPQLGTPIVTEILCINDANGKIEIEVTNGASYRWYKVGEAAPIQTGNIDPMATVTVSAEGLSWGEYRLEVIPAGGDFSIPETVISSAVIPLANPAEVVISNPVATDMICYGDANGKITLDLNGGTSYEYQLAGTTTWTPMIGNEIPIVTGGFYDITVRNQNECLSNTLTDIFVYEPDEIELFIDIKDEVTSFGGNDGAISVTIQGGTPPYSYEWSADNGFVSFSEDITTLEAGEYMLVVSDANSTTGSINGCVLVTNFTITQPDIIEETITDPTCFEGCDGSISLLVNQGIGTFTYSWDNGMTGSNITGLCAGFYTVTIDGLPNGTQQRTYEVVNPDELIIPLPDTKTFCVNQEPVLDATITGQGPITYLWSSDNGFSSSTALVTLPNTAATYTVVATDQKGCVATHSITVVLSEAEIDAEFGVSSQVFTGDDVILIDLSYPLPDSIEWILPKEANIEKQDQDEVILTFDKAGEYEVGLLTKLGDCEEIQMKTVLVIDQQTSVGPESQEEDSAKKIEDFLPYPNPSRGKFTVDITLGDIGKVDIKVFSLISNRMMAQQQQDRQSEYSIPFDLSGLSTGVYAIVLETPYGRALRKIVVE</sequence>
<gene>
    <name evidence="3" type="ORF">JJQ60_17160</name>
</gene>
<name>A0A936ZZK0_9FLAO</name>
<feature type="domain" description="Secretion system C-terminal sorting" evidence="2">
    <location>
        <begin position="1060"/>
        <end position="1135"/>
    </location>
</feature>
<dbReference type="EMBL" id="JAERQJ010000008">
    <property type="protein sequence ID" value="MBL0685266.1"/>
    <property type="molecule type" value="Genomic_DNA"/>
</dbReference>
<dbReference type="InterPro" id="IPR025667">
    <property type="entry name" value="SprB_repeat"/>
</dbReference>
<accession>A0A936ZZK0</accession>
<evidence type="ECO:0000259" key="2">
    <source>
        <dbReference type="Pfam" id="PF18962"/>
    </source>
</evidence>
<dbReference type="Pfam" id="PF13573">
    <property type="entry name" value="SprB"/>
    <property type="match status" value="3"/>
</dbReference>
<comment type="caution">
    <text evidence="3">The sequence shown here is derived from an EMBL/GenBank/DDBJ whole genome shotgun (WGS) entry which is preliminary data.</text>
</comment>
<dbReference type="RefSeq" id="WP_201923215.1">
    <property type="nucleotide sequence ID" value="NZ_BAABAX010000002.1"/>
</dbReference>
<evidence type="ECO:0000313" key="3">
    <source>
        <dbReference type="EMBL" id="MBL0685266.1"/>
    </source>
</evidence>
<dbReference type="InterPro" id="IPR026444">
    <property type="entry name" value="Secre_tail"/>
</dbReference>
<dbReference type="SUPFAM" id="SSF49299">
    <property type="entry name" value="PKD domain"/>
    <property type="match status" value="1"/>
</dbReference>
<dbReference type="InterPro" id="IPR035986">
    <property type="entry name" value="PKD_dom_sf"/>
</dbReference>
<dbReference type="NCBIfam" id="TIGR04183">
    <property type="entry name" value="Por_Secre_tail"/>
    <property type="match status" value="1"/>
</dbReference>
<dbReference type="Proteomes" id="UP000651057">
    <property type="component" value="Unassembled WGS sequence"/>
</dbReference>
<keyword evidence="1" id="KW-0732">Signal</keyword>
<proteinExistence type="predicted"/>
<evidence type="ECO:0000313" key="4">
    <source>
        <dbReference type="Proteomes" id="UP000651057"/>
    </source>
</evidence>
<dbReference type="AlphaFoldDB" id="A0A936ZZK0"/>
<evidence type="ECO:0000256" key="1">
    <source>
        <dbReference type="ARBA" id="ARBA00022729"/>
    </source>
</evidence>
<protein>
    <submittedName>
        <fullName evidence="3">T9SS type A sorting domain-containing protein</fullName>
    </submittedName>
</protein>
<reference evidence="3" key="1">
    <citation type="submission" date="2021-01" db="EMBL/GenBank/DDBJ databases">
        <authorList>
            <person name="Zhong Y.L."/>
        </authorList>
    </citation>
    <scope>NUCLEOTIDE SEQUENCE</scope>
    <source>
        <strain evidence="3">KCTC 23302</strain>
    </source>
</reference>
<dbReference type="InterPro" id="IPR013783">
    <property type="entry name" value="Ig-like_fold"/>
</dbReference>
<keyword evidence="4" id="KW-1185">Reference proteome</keyword>
<organism evidence="3 4">
    <name type="scientific">Aquimarina mytili</name>
    <dbReference type="NCBI Taxonomy" id="874423"/>
    <lineage>
        <taxon>Bacteria</taxon>
        <taxon>Pseudomonadati</taxon>
        <taxon>Bacteroidota</taxon>
        <taxon>Flavobacteriia</taxon>
        <taxon>Flavobacteriales</taxon>
        <taxon>Flavobacteriaceae</taxon>
        <taxon>Aquimarina</taxon>
    </lineage>
</organism>